<comment type="pathway">
    <text evidence="2">Cofactor biosynthesis; tetrahydrofolate biosynthesis; 2-amino-4-hydroxy-6-hydroxymethyl-7,8-dihydropteridine diphosphate from 7,8-dihydroneopterin triphosphate: step 4/4.</text>
</comment>
<dbReference type="InterPro" id="IPR006157">
    <property type="entry name" value="FolB_dom"/>
</dbReference>
<dbReference type="GO" id="GO:0016301">
    <property type="term" value="F:kinase activity"/>
    <property type="evidence" value="ECO:0007669"/>
    <property type="project" value="UniProtKB-KW"/>
</dbReference>
<dbReference type="Gene3D" id="3.30.1130.10">
    <property type="match status" value="1"/>
</dbReference>
<dbReference type="Pfam" id="PF01288">
    <property type="entry name" value="HPPK"/>
    <property type="match status" value="1"/>
</dbReference>
<dbReference type="GO" id="GO:0005524">
    <property type="term" value="F:ATP binding"/>
    <property type="evidence" value="ECO:0007669"/>
    <property type="project" value="UniProtKB-KW"/>
</dbReference>
<gene>
    <name evidence="11" type="ORF">AXF17_05640</name>
</gene>
<dbReference type="GO" id="GO:0004150">
    <property type="term" value="F:dihydroneopterin aldolase activity"/>
    <property type="evidence" value="ECO:0007669"/>
    <property type="project" value="UniProtKB-UniRule"/>
</dbReference>
<organism evidence="11 12">
    <name type="scientific">Mogibacterium pumilum</name>
    <dbReference type="NCBI Taxonomy" id="86332"/>
    <lineage>
        <taxon>Bacteria</taxon>
        <taxon>Bacillati</taxon>
        <taxon>Bacillota</taxon>
        <taxon>Clostridia</taxon>
        <taxon>Peptostreptococcales</taxon>
        <taxon>Anaerovoracaceae</taxon>
        <taxon>Mogibacterium</taxon>
    </lineage>
</organism>
<dbReference type="NCBIfam" id="TIGR01498">
    <property type="entry name" value="folK"/>
    <property type="match status" value="1"/>
</dbReference>
<comment type="catalytic activity">
    <reaction evidence="1">
        <text>6-hydroxymethyl-7,8-dihydropterin + ATP = (7,8-dihydropterin-6-yl)methyl diphosphate + AMP + H(+)</text>
        <dbReference type="Rhea" id="RHEA:11412"/>
        <dbReference type="ChEBI" id="CHEBI:15378"/>
        <dbReference type="ChEBI" id="CHEBI:30616"/>
        <dbReference type="ChEBI" id="CHEBI:44841"/>
        <dbReference type="ChEBI" id="CHEBI:72950"/>
        <dbReference type="ChEBI" id="CHEBI:456215"/>
        <dbReference type="EC" id="2.7.6.3"/>
    </reaction>
</comment>
<evidence type="ECO:0000313" key="11">
    <source>
        <dbReference type="EMBL" id="ASS37958.1"/>
    </source>
</evidence>
<evidence type="ECO:0000256" key="7">
    <source>
        <dbReference type="ARBA" id="ARBA00022840"/>
    </source>
</evidence>
<dbReference type="EC" id="2.7.6.3" evidence="9"/>
<comment type="function">
    <text evidence="9">Catalyzes the conversion of 7,8-dihydroneopterin to 6-hydroxymethyl-7,8-dihydropterin.</text>
</comment>
<evidence type="ECO:0000256" key="2">
    <source>
        <dbReference type="ARBA" id="ARBA00005051"/>
    </source>
</evidence>
<evidence type="ECO:0000256" key="6">
    <source>
        <dbReference type="ARBA" id="ARBA00022777"/>
    </source>
</evidence>
<dbReference type="AlphaFoldDB" id="A0A223ASJ3"/>
<evidence type="ECO:0000259" key="10">
    <source>
        <dbReference type="PROSITE" id="PS00794"/>
    </source>
</evidence>
<dbReference type="EMBL" id="CP016199">
    <property type="protein sequence ID" value="ASS37958.1"/>
    <property type="molecule type" value="Genomic_DNA"/>
</dbReference>
<keyword evidence="4" id="KW-0808">Transferase</keyword>
<dbReference type="InterPro" id="IPR006156">
    <property type="entry name" value="Dihydroneopterin_aldolase"/>
</dbReference>
<comment type="catalytic activity">
    <reaction evidence="9">
        <text>7,8-dihydroneopterin = 6-hydroxymethyl-7,8-dihydropterin + glycolaldehyde</text>
        <dbReference type="Rhea" id="RHEA:10540"/>
        <dbReference type="ChEBI" id="CHEBI:17001"/>
        <dbReference type="ChEBI" id="CHEBI:17071"/>
        <dbReference type="ChEBI" id="CHEBI:44841"/>
        <dbReference type="EC" id="4.1.2.25"/>
    </reaction>
</comment>
<keyword evidence="12" id="KW-1185">Reference proteome</keyword>
<feature type="domain" description="7,8-dihydro-6-hydroxymethylpterin-pyrophosphokinase" evidence="10">
    <location>
        <begin position="207"/>
        <end position="218"/>
    </location>
</feature>
<dbReference type="SMART" id="SM00905">
    <property type="entry name" value="FolB"/>
    <property type="match status" value="1"/>
</dbReference>
<dbReference type="PANTHER" id="PTHR43071">
    <property type="entry name" value="2-AMINO-4-HYDROXY-6-HYDROXYMETHYLDIHYDROPTERIDINE PYROPHOSPHOKINASE"/>
    <property type="match status" value="1"/>
</dbReference>
<dbReference type="GO" id="GO:0046656">
    <property type="term" value="P:folic acid biosynthetic process"/>
    <property type="evidence" value="ECO:0007669"/>
    <property type="project" value="UniProtKB-UniRule"/>
</dbReference>
<dbReference type="InterPro" id="IPR043133">
    <property type="entry name" value="GTP-CH-I_C/QueF"/>
</dbReference>
<proteinExistence type="inferred from homology"/>
<dbReference type="SUPFAM" id="SSF55083">
    <property type="entry name" value="6-hydroxymethyl-7,8-dihydropterin pyrophosphokinase, HPPK"/>
    <property type="match status" value="1"/>
</dbReference>
<comment type="pathway">
    <text evidence="9">Cofactor biosynthesis; tetrahydrofolate biosynthesis; 2-amino-4-hydroxy-6-hydroxymethyl-7,8-dihydropteridine diphosphate from 7,8-dihydroneopterin triphosphate: step 3/4.</text>
</comment>
<evidence type="ECO:0000256" key="1">
    <source>
        <dbReference type="ARBA" id="ARBA00000198"/>
    </source>
</evidence>
<keyword evidence="9" id="KW-0456">Lyase</keyword>
<evidence type="ECO:0000256" key="4">
    <source>
        <dbReference type="ARBA" id="ARBA00022679"/>
    </source>
</evidence>
<dbReference type="PROSITE" id="PS00794">
    <property type="entry name" value="HPPK"/>
    <property type="match status" value="1"/>
</dbReference>
<dbReference type="RefSeq" id="WP_094234194.1">
    <property type="nucleotide sequence ID" value="NZ_CP016199.1"/>
</dbReference>
<dbReference type="NCBIfam" id="TIGR00525">
    <property type="entry name" value="folB"/>
    <property type="match status" value="1"/>
</dbReference>
<name>A0A223ASJ3_9FIRM</name>
<dbReference type="PANTHER" id="PTHR43071:SF1">
    <property type="entry name" value="2-AMINO-4-HYDROXY-6-HYDROXYMETHYLDIHYDROPTERIDINE PYROPHOSPHOKINASE"/>
    <property type="match status" value="1"/>
</dbReference>
<dbReference type="SUPFAM" id="SSF55620">
    <property type="entry name" value="Tetrahydrobiopterin biosynthesis enzymes-like"/>
    <property type="match status" value="1"/>
</dbReference>
<dbReference type="NCBIfam" id="TIGR00526">
    <property type="entry name" value="folB_dom"/>
    <property type="match status" value="1"/>
</dbReference>
<dbReference type="EC" id="4.1.2.25" evidence="9"/>
<comment type="similarity">
    <text evidence="9">Belongs to the DHNA family.</text>
</comment>
<evidence type="ECO:0000256" key="3">
    <source>
        <dbReference type="ARBA" id="ARBA00009640"/>
    </source>
</evidence>
<evidence type="ECO:0000256" key="8">
    <source>
        <dbReference type="ARBA" id="ARBA00022909"/>
    </source>
</evidence>
<keyword evidence="8 9" id="KW-0289">Folate biosynthesis</keyword>
<dbReference type="GO" id="GO:0046654">
    <property type="term" value="P:tetrahydrofolate biosynthetic process"/>
    <property type="evidence" value="ECO:0007669"/>
    <property type="project" value="UniProtKB-UniRule"/>
</dbReference>
<accession>A0A223ASJ3</accession>
<keyword evidence="6 11" id="KW-0418">Kinase</keyword>
<dbReference type="UniPathway" id="UPA00077">
    <property type="reaction ID" value="UER00154"/>
</dbReference>
<dbReference type="Proteomes" id="UP000214689">
    <property type="component" value="Chromosome"/>
</dbReference>
<reference evidence="12" key="1">
    <citation type="submission" date="2016-05" db="EMBL/GenBank/DDBJ databases">
        <authorList>
            <person name="Holder M.E."/>
            <person name="Ajami N.J."/>
            <person name="Petrosino J.F."/>
        </authorList>
    </citation>
    <scope>NUCLEOTIDE SEQUENCE [LARGE SCALE GENOMIC DNA]</scope>
    <source>
        <strain evidence="12">ATCC 700696</strain>
    </source>
</reference>
<dbReference type="Gene3D" id="3.30.70.560">
    <property type="entry name" value="7,8-Dihydro-6-hydroxymethylpterin-pyrophosphokinase HPPK"/>
    <property type="match status" value="1"/>
</dbReference>
<dbReference type="OrthoDB" id="9808041at2"/>
<comment type="similarity">
    <text evidence="3">In the N-terminal section; belongs to the DHNA family.</text>
</comment>
<keyword evidence="5" id="KW-0547">Nucleotide-binding</keyword>
<evidence type="ECO:0000256" key="9">
    <source>
        <dbReference type="RuleBase" id="RU362079"/>
    </source>
</evidence>
<dbReference type="GO" id="GO:0003848">
    <property type="term" value="F:2-amino-4-hydroxy-6-hydroxymethyldihydropteridine diphosphokinase activity"/>
    <property type="evidence" value="ECO:0007669"/>
    <property type="project" value="UniProtKB-EC"/>
</dbReference>
<dbReference type="Pfam" id="PF02152">
    <property type="entry name" value="FolB"/>
    <property type="match status" value="1"/>
</dbReference>
<dbReference type="InterPro" id="IPR000550">
    <property type="entry name" value="Hppk"/>
</dbReference>
<dbReference type="CDD" id="cd00483">
    <property type="entry name" value="HPPK"/>
    <property type="match status" value="1"/>
</dbReference>
<sequence length="272" mass="31110">MYDEIKITDLEVFANHGVFPEENTLGQKFVFTIKLYTDTRRAGKTDELEDSINYGDVASFITKFTKSHTVKLLEAAAEQIAEAMLLQYEMVKGVSVEIKKPWAPIGLPLREASVKIERFWHNAYIAIGSNMGDKQAYLDFGVKSIGEIDGCKVNKVSEYIKTEPYGGVEQDDFLNGALIVDTLLSPKELLGELQRIEFEAHRERRVRWGPRTLDLDIIMYDDYIVEDESLIIPHIEMHKRDFVLEPLAEISPYLRHPALNKTVMQLLEELKG</sequence>
<keyword evidence="7" id="KW-0067">ATP-binding</keyword>
<evidence type="ECO:0000313" key="12">
    <source>
        <dbReference type="Proteomes" id="UP000214689"/>
    </source>
</evidence>
<dbReference type="InterPro" id="IPR035907">
    <property type="entry name" value="Hppk_sf"/>
</dbReference>
<protein>
    <recommendedName>
        <fullName evidence="9">Bifunctional folate synthesis protein</fullName>
    </recommendedName>
    <domain>
        <recommendedName>
            <fullName evidence="9">Dihydroneopterin aldolase</fullName>
            <shortName evidence="9">DHNA</shortName>
            <ecNumber evidence="9">4.1.2.25</ecNumber>
        </recommendedName>
        <alternativeName>
            <fullName evidence="9">7,8-dihydroneopterin aldolase</fullName>
        </alternativeName>
    </domain>
    <domain>
        <recommendedName>
            <fullName evidence="9">2-amino-4-hydroxy-6-hydroxymethyldihydropteridine pyrophosphokinase</fullName>
            <ecNumber evidence="9">2.7.6.3</ecNumber>
        </recommendedName>
        <alternativeName>
            <fullName evidence="9">6-hydroxymethyl-7,8-dihydropterin pyrophosphokinase</fullName>
            <shortName evidence="9">PPPK</shortName>
        </alternativeName>
        <alternativeName>
            <fullName evidence="9">7,8-dihydro-6-hydroxymethylpterin pyrophosphokinase</fullName>
            <shortName evidence="9">HPPK</shortName>
        </alternativeName>
    </domain>
</protein>
<evidence type="ECO:0000256" key="5">
    <source>
        <dbReference type="ARBA" id="ARBA00022741"/>
    </source>
</evidence>